<evidence type="ECO:0000259" key="2">
    <source>
        <dbReference type="Pfam" id="PF07670"/>
    </source>
</evidence>
<keyword evidence="1" id="KW-0812">Transmembrane</keyword>
<protein>
    <submittedName>
        <fullName evidence="3">Nucleoside recognition domain-containing protein</fullName>
    </submittedName>
</protein>
<keyword evidence="1" id="KW-0472">Membrane</keyword>
<accession>A0ABW1VMS4</accession>
<organism evidence="3 4">
    <name type="scientific">Tatumella punctata</name>
    <dbReference type="NCBI Taxonomy" id="399969"/>
    <lineage>
        <taxon>Bacteria</taxon>
        <taxon>Pseudomonadati</taxon>
        <taxon>Pseudomonadota</taxon>
        <taxon>Gammaproteobacteria</taxon>
        <taxon>Enterobacterales</taxon>
        <taxon>Erwiniaceae</taxon>
        <taxon>Tatumella</taxon>
    </lineage>
</organism>
<name>A0ABW1VMS4_9GAMM</name>
<evidence type="ECO:0000256" key="1">
    <source>
        <dbReference type="SAM" id="Phobius"/>
    </source>
</evidence>
<dbReference type="Proteomes" id="UP001596215">
    <property type="component" value="Unassembled WGS sequence"/>
</dbReference>
<sequence>MNHNTTPRQKPDKDDTALRVTPGAWIALAAVLLVFSGLFFNVRGMEWLGAFDFTTLGGAFGTLKAGGSGTFVGSGGLGAKAGFLFALSLVPTVMLALGLLEIFTYYGAIRAAHKLLTPLLKPLLGLPGYTGLALITDLQSTDAGAALSKELYDSQKITRKHVVIMGAWQYSGAGLINNYFAIGSALFASLTTPLIVPLLLMFVLKFVGAGLVRMTLNTVCKKDFIHE</sequence>
<evidence type="ECO:0000313" key="3">
    <source>
        <dbReference type="EMBL" id="MFC6361328.1"/>
    </source>
</evidence>
<feature type="transmembrane region" description="Helical" evidence="1">
    <location>
        <begin position="47"/>
        <end position="63"/>
    </location>
</feature>
<feature type="transmembrane region" description="Helical" evidence="1">
    <location>
        <begin position="20"/>
        <end position="40"/>
    </location>
</feature>
<dbReference type="EMBL" id="JBHSUC010000003">
    <property type="protein sequence ID" value="MFC6361328.1"/>
    <property type="molecule type" value="Genomic_DNA"/>
</dbReference>
<gene>
    <name evidence="3" type="ORF">ACFP73_04335</name>
</gene>
<dbReference type="Pfam" id="PF07670">
    <property type="entry name" value="Gate"/>
    <property type="match status" value="1"/>
</dbReference>
<feature type="transmembrane region" description="Helical" evidence="1">
    <location>
        <begin position="162"/>
        <end position="182"/>
    </location>
</feature>
<dbReference type="RefSeq" id="WP_212710513.1">
    <property type="nucleotide sequence ID" value="NZ_BAAAFW010000025.1"/>
</dbReference>
<keyword evidence="4" id="KW-1185">Reference proteome</keyword>
<feature type="transmembrane region" description="Helical" evidence="1">
    <location>
        <begin position="194"/>
        <end position="212"/>
    </location>
</feature>
<reference evidence="4" key="1">
    <citation type="journal article" date="2019" name="Int. J. Syst. Evol. Microbiol.">
        <title>The Global Catalogue of Microorganisms (GCM) 10K type strain sequencing project: providing services to taxonomists for standard genome sequencing and annotation.</title>
        <authorList>
            <consortium name="The Broad Institute Genomics Platform"/>
            <consortium name="The Broad Institute Genome Sequencing Center for Infectious Disease"/>
            <person name="Wu L."/>
            <person name="Ma J."/>
        </authorList>
    </citation>
    <scope>NUCLEOTIDE SEQUENCE [LARGE SCALE GENOMIC DNA]</scope>
    <source>
        <strain evidence="4">CGMCC 4.1530</strain>
    </source>
</reference>
<keyword evidence="1" id="KW-1133">Transmembrane helix</keyword>
<proteinExistence type="predicted"/>
<comment type="caution">
    <text evidence="3">The sequence shown here is derived from an EMBL/GenBank/DDBJ whole genome shotgun (WGS) entry which is preliminary data.</text>
</comment>
<feature type="domain" description="Nucleoside transporter/FeoB GTPase Gate" evidence="2">
    <location>
        <begin position="87"/>
        <end position="175"/>
    </location>
</feature>
<dbReference type="InterPro" id="IPR011642">
    <property type="entry name" value="Gate_dom"/>
</dbReference>
<evidence type="ECO:0000313" key="4">
    <source>
        <dbReference type="Proteomes" id="UP001596215"/>
    </source>
</evidence>
<feature type="transmembrane region" description="Helical" evidence="1">
    <location>
        <begin position="83"/>
        <end position="106"/>
    </location>
</feature>